<feature type="region of interest" description="Disordered" evidence="1">
    <location>
        <begin position="208"/>
        <end position="251"/>
    </location>
</feature>
<sequence length="301" mass="33691">MPSNDAYSASIIVDGNALEEYEVEGKDAVLSCWIASEAGKNFSVRLTGAMSDVSLAWHIYIDGKWMKGCVYHASSGPLNQTSRGYPSDENTFQMFTFSQVSLTDDDSIASPDLDLSNLGTIEIRISRAEFTKDPNQSPLIPSTSNITTIHERSKKLAMHRVSLTETKQKRTGIIYKTRLLESNPHACFVFKYRPKDFLISQGIAPGLEDETESQEKTPSKSNSPGPKTKKRKRSEKADKENEEIEDARRRDALIKKEKQLQELQAEIELLKNGDGRVKQEIKTEPLATFIVDDNGVIDLTD</sequence>
<dbReference type="Pfam" id="PF25534">
    <property type="entry name" value="DUF7918"/>
    <property type="match status" value="1"/>
</dbReference>
<reference evidence="3 4" key="1">
    <citation type="submission" date="2015-04" db="EMBL/GenBank/DDBJ databases">
        <title>Complete genome sequence of Schizopora paradoxa KUC8140, a cosmopolitan wood degrader in East Asia.</title>
        <authorList>
            <consortium name="DOE Joint Genome Institute"/>
            <person name="Min B."/>
            <person name="Park H."/>
            <person name="Jang Y."/>
            <person name="Kim J.-J."/>
            <person name="Kim K.H."/>
            <person name="Pangilinan J."/>
            <person name="Lipzen A."/>
            <person name="Riley R."/>
            <person name="Grigoriev I.V."/>
            <person name="Spatafora J.W."/>
            <person name="Choi I.-G."/>
        </authorList>
    </citation>
    <scope>NUCLEOTIDE SEQUENCE [LARGE SCALE GENOMIC DNA]</scope>
    <source>
        <strain evidence="3 4">KUC8140</strain>
    </source>
</reference>
<evidence type="ECO:0000313" key="3">
    <source>
        <dbReference type="EMBL" id="KLO19492.1"/>
    </source>
</evidence>
<evidence type="ECO:0000256" key="1">
    <source>
        <dbReference type="SAM" id="MobiDB-lite"/>
    </source>
</evidence>
<dbReference type="InterPro" id="IPR057678">
    <property type="entry name" value="DUF7918"/>
</dbReference>
<dbReference type="PANTHER" id="PTHR36223:SF1">
    <property type="entry name" value="TRANSCRIPTION ELONGATION FACTOR EAF N-TERMINAL DOMAIN-CONTAINING PROTEIN"/>
    <property type="match status" value="1"/>
</dbReference>
<protein>
    <recommendedName>
        <fullName evidence="2">DUF7918 domain-containing protein</fullName>
    </recommendedName>
</protein>
<proteinExistence type="predicted"/>
<dbReference type="InParanoid" id="A0A0H2S5L4"/>
<name>A0A0H2S5L4_9AGAM</name>
<dbReference type="OrthoDB" id="3364132at2759"/>
<dbReference type="STRING" id="27342.A0A0H2S5L4"/>
<evidence type="ECO:0000259" key="2">
    <source>
        <dbReference type="Pfam" id="PF25534"/>
    </source>
</evidence>
<organism evidence="3 4">
    <name type="scientific">Schizopora paradoxa</name>
    <dbReference type="NCBI Taxonomy" id="27342"/>
    <lineage>
        <taxon>Eukaryota</taxon>
        <taxon>Fungi</taxon>
        <taxon>Dikarya</taxon>
        <taxon>Basidiomycota</taxon>
        <taxon>Agaricomycotina</taxon>
        <taxon>Agaricomycetes</taxon>
        <taxon>Hymenochaetales</taxon>
        <taxon>Schizoporaceae</taxon>
        <taxon>Schizopora</taxon>
    </lineage>
</organism>
<feature type="domain" description="DUF7918" evidence="2">
    <location>
        <begin position="9"/>
        <end position="205"/>
    </location>
</feature>
<dbReference type="PANTHER" id="PTHR36223">
    <property type="entry name" value="BETA-LACTAMASE-TYPE TRANSPEPTIDASE FOLD DOMAIN CONTAINING PROTEIN"/>
    <property type="match status" value="1"/>
</dbReference>
<evidence type="ECO:0000313" key="4">
    <source>
        <dbReference type="Proteomes" id="UP000053477"/>
    </source>
</evidence>
<dbReference type="AlphaFoldDB" id="A0A0H2S5L4"/>
<gene>
    <name evidence="3" type="ORF">SCHPADRAFT_935288</name>
</gene>
<dbReference type="Proteomes" id="UP000053477">
    <property type="component" value="Unassembled WGS sequence"/>
</dbReference>
<accession>A0A0H2S5L4</accession>
<keyword evidence="4" id="KW-1185">Reference proteome</keyword>
<dbReference type="EMBL" id="KQ085886">
    <property type="protein sequence ID" value="KLO19492.1"/>
    <property type="molecule type" value="Genomic_DNA"/>
</dbReference>